<dbReference type="OMA" id="LDMKWLP"/>
<dbReference type="OrthoDB" id="1930760at2759"/>
<dbReference type="AlphaFoldDB" id="A0A151ZJV9"/>
<evidence type="ECO:0000256" key="3">
    <source>
        <dbReference type="ARBA" id="ARBA00022737"/>
    </source>
</evidence>
<dbReference type="Proteomes" id="UP000076078">
    <property type="component" value="Unassembled WGS sequence"/>
</dbReference>
<dbReference type="InterPro" id="IPR052415">
    <property type="entry name" value="Diphthine_MTase"/>
</dbReference>
<evidence type="ECO:0000256" key="1">
    <source>
        <dbReference type="ARBA" id="ARBA00005156"/>
    </source>
</evidence>
<evidence type="ECO:0000313" key="11">
    <source>
        <dbReference type="Proteomes" id="UP000076078"/>
    </source>
</evidence>
<sequence>MNDKIVKYVDYTSDSVEFYPQNNQVFVCGTYEIEPGTTEYKERRKGKLYLYEIVDNDSQLKEIQTIEYPSGILDMKWSHNSTITGGNSNGGNLLGVVMSRGDLNLYQYTSENSLKVINQSQVTDSNDILALSLDWSLDNQNLVISSSDGNVQLVDMESVKVVEQWNAHDYEAWICAFNYFNDSVMFSGGDDCKFKMWDKRAGLDSSQFVKKSDSGVTSIHSNPHREHIIAQGSYDEKLRIWDLRSMSKPLVITPKLQGGVWRVKWHPSNPNLLVTACMAGGFHTLQSQDGSYQDLSILESYNDPHKSIAYGVDWSFKSSSNQKQHVACCSFYDKCLSIWNPKLIN</sequence>
<dbReference type="FunCoup" id="A0A151ZJV9">
    <property type="interactions" value="396"/>
</dbReference>
<evidence type="ECO:0000259" key="9">
    <source>
        <dbReference type="Pfam" id="PF12894"/>
    </source>
</evidence>
<comment type="pathway">
    <text evidence="1">Protein modification; peptidyl-diphthamide biosynthesis.</text>
</comment>
<dbReference type="EC" id="3.1.1.97" evidence="6"/>
<protein>
    <recommendedName>
        <fullName evidence="6">methylated diphthine methylhydrolase</fullName>
        <ecNumber evidence="6">3.1.1.97</ecNumber>
    </recommendedName>
</protein>
<dbReference type="EMBL" id="LODT01000022">
    <property type="protein sequence ID" value="KYQ94189.1"/>
    <property type="molecule type" value="Genomic_DNA"/>
</dbReference>
<feature type="domain" description="Anaphase-promoting complex subunit 4-like WD40" evidence="9">
    <location>
        <begin position="92"/>
        <end position="171"/>
    </location>
</feature>
<evidence type="ECO:0000256" key="8">
    <source>
        <dbReference type="PROSITE-ProRule" id="PRU00221"/>
    </source>
</evidence>
<proteinExistence type="inferred from homology"/>
<dbReference type="PANTHER" id="PTHR46042">
    <property type="entry name" value="DIPHTHINE METHYLTRANSFERASE"/>
    <property type="match status" value="1"/>
</dbReference>
<comment type="caution">
    <text evidence="10">The sequence shown here is derived from an EMBL/GenBank/DDBJ whole genome shotgun (WGS) entry which is preliminary data.</text>
</comment>
<evidence type="ECO:0000256" key="2">
    <source>
        <dbReference type="ARBA" id="ARBA00022574"/>
    </source>
</evidence>
<dbReference type="SUPFAM" id="SSF50978">
    <property type="entry name" value="WD40 repeat-like"/>
    <property type="match status" value="1"/>
</dbReference>
<organism evidence="10 11">
    <name type="scientific">Tieghemostelium lacteum</name>
    <name type="common">Slime mold</name>
    <name type="synonym">Dictyostelium lacteum</name>
    <dbReference type="NCBI Taxonomy" id="361077"/>
    <lineage>
        <taxon>Eukaryota</taxon>
        <taxon>Amoebozoa</taxon>
        <taxon>Evosea</taxon>
        <taxon>Eumycetozoa</taxon>
        <taxon>Dictyostelia</taxon>
        <taxon>Dictyosteliales</taxon>
        <taxon>Raperosteliaceae</taxon>
        <taxon>Tieghemostelium</taxon>
    </lineage>
</organism>
<dbReference type="STRING" id="361077.A0A151ZJV9"/>
<name>A0A151ZJV9_TIELA</name>
<evidence type="ECO:0000256" key="4">
    <source>
        <dbReference type="ARBA" id="ARBA00022801"/>
    </source>
</evidence>
<feature type="repeat" description="WD" evidence="8">
    <location>
        <begin position="209"/>
        <end position="251"/>
    </location>
</feature>
<dbReference type="Pfam" id="PF12894">
    <property type="entry name" value="ANAPC4_WD40"/>
    <property type="match status" value="1"/>
</dbReference>
<dbReference type="InterPro" id="IPR036322">
    <property type="entry name" value="WD40_repeat_dom_sf"/>
</dbReference>
<comment type="similarity">
    <text evidence="5">Belongs to the DPH7 family.</text>
</comment>
<dbReference type="InParanoid" id="A0A151ZJV9"/>
<dbReference type="InterPro" id="IPR001680">
    <property type="entry name" value="WD40_rpt"/>
</dbReference>
<keyword evidence="2 8" id="KW-0853">WD repeat</keyword>
<dbReference type="Pfam" id="PF00400">
    <property type="entry name" value="WD40"/>
    <property type="match status" value="1"/>
</dbReference>
<evidence type="ECO:0000256" key="6">
    <source>
        <dbReference type="ARBA" id="ARBA00039131"/>
    </source>
</evidence>
<evidence type="ECO:0000256" key="5">
    <source>
        <dbReference type="ARBA" id="ARBA00038092"/>
    </source>
</evidence>
<reference evidence="10 11" key="1">
    <citation type="submission" date="2015-12" db="EMBL/GenBank/DDBJ databases">
        <title>Dictyostelia acquired genes for synthesis and detection of signals that induce cell-type specialization by lateral gene transfer from prokaryotes.</title>
        <authorList>
            <person name="Gloeckner G."/>
            <person name="Schaap P."/>
        </authorList>
    </citation>
    <scope>NUCLEOTIDE SEQUENCE [LARGE SCALE GENOMIC DNA]</scope>
    <source>
        <strain evidence="10 11">TK</strain>
    </source>
</reference>
<keyword evidence="11" id="KW-1185">Reference proteome</keyword>
<dbReference type="PROSITE" id="PS50082">
    <property type="entry name" value="WD_REPEATS_2"/>
    <property type="match status" value="1"/>
</dbReference>
<dbReference type="GO" id="GO:0017183">
    <property type="term" value="P:protein histidyl modification to diphthamide"/>
    <property type="evidence" value="ECO:0007669"/>
    <property type="project" value="TreeGrafter"/>
</dbReference>
<dbReference type="InterPro" id="IPR015943">
    <property type="entry name" value="WD40/YVTN_repeat-like_dom_sf"/>
</dbReference>
<dbReference type="GO" id="GO:0061685">
    <property type="term" value="F:diphthine methylesterase activity"/>
    <property type="evidence" value="ECO:0007669"/>
    <property type="project" value="UniProtKB-EC"/>
</dbReference>
<evidence type="ECO:0000256" key="7">
    <source>
        <dbReference type="ARBA" id="ARBA00047551"/>
    </source>
</evidence>
<keyword evidence="3" id="KW-0677">Repeat</keyword>
<dbReference type="SMART" id="SM00320">
    <property type="entry name" value="WD40"/>
    <property type="match status" value="5"/>
</dbReference>
<gene>
    <name evidence="10" type="ORF">DLAC_04481</name>
</gene>
<comment type="catalytic activity">
    <reaction evidence="7">
        <text>diphthine methyl ester-[translation elongation factor 2] + H2O = diphthine-[translation elongation factor 2] + methanol + H(+)</text>
        <dbReference type="Rhea" id="RHEA:42656"/>
        <dbReference type="Rhea" id="RHEA-COMP:10172"/>
        <dbReference type="Rhea" id="RHEA-COMP:10173"/>
        <dbReference type="ChEBI" id="CHEBI:15377"/>
        <dbReference type="ChEBI" id="CHEBI:15378"/>
        <dbReference type="ChEBI" id="CHEBI:17790"/>
        <dbReference type="ChEBI" id="CHEBI:79005"/>
        <dbReference type="ChEBI" id="CHEBI:82696"/>
        <dbReference type="EC" id="3.1.1.97"/>
    </reaction>
</comment>
<dbReference type="Gene3D" id="2.130.10.10">
    <property type="entry name" value="YVTN repeat-like/Quinoprotein amine dehydrogenase"/>
    <property type="match status" value="1"/>
</dbReference>
<accession>A0A151ZJV9</accession>
<dbReference type="InterPro" id="IPR024977">
    <property type="entry name" value="Apc4-like_WD40_dom"/>
</dbReference>
<dbReference type="PANTHER" id="PTHR46042:SF1">
    <property type="entry name" value="DIPHTHINE METHYLTRANSFERASE"/>
    <property type="match status" value="1"/>
</dbReference>
<evidence type="ECO:0000313" key="10">
    <source>
        <dbReference type="EMBL" id="KYQ94189.1"/>
    </source>
</evidence>
<keyword evidence="4" id="KW-0378">Hydrolase</keyword>
<dbReference type="GO" id="GO:0005737">
    <property type="term" value="C:cytoplasm"/>
    <property type="evidence" value="ECO:0007669"/>
    <property type="project" value="TreeGrafter"/>
</dbReference>